<dbReference type="RefSeq" id="WP_177178287.1">
    <property type="nucleotide sequence ID" value="NZ_FODJ01000008.1"/>
</dbReference>
<organism evidence="1 2">
    <name type="scientific">Amphibacillus marinus</name>
    <dbReference type="NCBI Taxonomy" id="872970"/>
    <lineage>
        <taxon>Bacteria</taxon>
        <taxon>Bacillati</taxon>
        <taxon>Bacillota</taxon>
        <taxon>Bacilli</taxon>
        <taxon>Bacillales</taxon>
        <taxon>Bacillaceae</taxon>
        <taxon>Amphibacillus</taxon>
    </lineage>
</organism>
<name>A0A1H8QBR7_9BACI</name>
<proteinExistence type="predicted"/>
<dbReference type="Proteomes" id="UP000199300">
    <property type="component" value="Unassembled WGS sequence"/>
</dbReference>
<evidence type="ECO:0000313" key="1">
    <source>
        <dbReference type="EMBL" id="SEO51364.1"/>
    </source>
</evidence>
<dbReference type="EMBL" id="FODJ01000008">
    <property type="protein sequence ID" value="SEO51364.1"/>
    <property type="molecule type" value="Genomic_DNA"/>
</dbReference>
<evidence type="ECO:0000313" key="2">
    <source>
        <dbReference type="Proteomes" id="UP000199300"/>
    </source>
</evidence>
<keyword evidence="2" id="KW-1185">Reference proteome</keyword>
<protein>
    <submittedName>
        <fullName evidence="1">Uncharacterized protein</fullName>
    </submittedName>
</protein>
<accession>A0A1H8QBR7</accession>
<reference evidence="1 2" key="1">
    <citation type="submission" date="2016-10" db="EMBL/GenBank/DDBJ databases">
        <authorList>
            <person name="de Groot N.N."/>
        </authorList>
    </citation>
    <scope>NUCLEOTIDE SEQUENCE [LARGE SCALE GENOMIC DNA]</scope>
    <source>
        <strain evidence="1 2">CGMCC 1.10434</strain>
    </source>
</reference>
<gene>
    <name evidence="1" type="ORF">SAMN04488134_108103</name>
</gene>
<dbReference type="AlphaFoldDB" id="A0A1H8QBR7"/>
<dbReference type="STRING" id="872970.SAMN04488134_108103"/>
<sequence length="53" mass="6380">MNHAQLIKNLDIIGKHLTKHEYYFRKPEQKVLPYIDLLEKDMQDFAAAFELFD</sequence>